<dbReference type="RefSeq" id="WP_052549137.1">
    <property type="nucleotide sequence ID" value="NZ_JMCC02000033.1"/>
</dbReference>
<accession>A0A0C2D4V1</accession>
<dbReference type="GO" id="GO:0030272">
    <property type="term" value="F:5-formyltetrahydrofolate cyclo-ligase activity"/>
    <property type="evidence" value="ECO:0007669"/>
    <property type="project" value="UniProtKB-EC"/>
</dbReference>
<dbReference type="PANTHER" id="PTHR23407">
    <property type="entry name" value="ATPASE INHIBITOR/5-FORMYLTETRAHYDROFOLATE CYCLO-LIGASE"/>
    <property type="match status" value="1"/>
</dbReference>
<dbReference type="SUPFAM" id="SSF100950">
    <property type="entry name" value="NagB/RpiA/CoA transferase-like"/>
    <property type="match status" value="1"/>
</dbReference>
<keyword evidence="2 4" id="KW-0547">Nucleotide-binding</keyword>
<feature type="binding site" evidence="4">
    <location>
        <position position="60"/>
    </location>
    <ligand>
        <name>substrate</name>
    </ligand>
</feature>
<gene>
    <name evidence="6" type="ORF">DB30_04173</name>
</gene>
<keyword evidence="5" id="KW-0460">Magnesium</keyword>
<dbReference type="EMBL" id="JMCC02000033">
    <property type="protein sequence ID" value="KIG16700.1"/>
    <property type="molecule type" value="Genomic_DNA"/>
</dbReference>
<comment type="catalytic activity">
    <reaction evidence="5">
        <text>(6S)-5-formyl-5,6,7,8-tetrahydrofolate + ATP = (6R)-5,10-methenyltetrahydrofolate + ADP + phosphate</text>
        <dbReference type="Rhea" id="RHEA:10488"/>
        <dbReference type="ChEBI" id="CHEBI:30616"/>
        <dbReference type="ChEBI" id="CHEBI:43474"/>
        <dbReference type="ChEBI" id="CHEBI:57455"/>
        <dbReference type="ChEBI" id="CHEBI:57457"/>
        <dbReference type="ChEBI" id="CHEBI:456216"/>
        <dbReference type="EC" id="6.3.3.2"/>
    </reaction>
</comment>
<dbReference type="AlphaFoldDB" id="A0A0C2D4V1"/>
<dbReference type="NCBIfam" id="TIGR02727">
    <property type="entry name" value="MTHFS_bact"/>
    <property type="match status" value="1"/>
</dbReference>
<feature type="binding site" evidence="4">
    <location>
        <position position="65"/>
    </location>
    <ligand>
        <name>substrate</name>
    </ligand>
</feature>
<comment type="similarity">
    <text evidence="1 5">Belongs to the 5-formyltetrahydrofolate cyclo-ligase family.</text>
</comment>
<protein>
    <recommendedName>
        <fullName evidence="5">5-formyltetrahydrofolate cyclo-ligase</fullName>
        <ecNumber evidence="5">6.3.3.2</ecNumber>
    </recommendedName>
</protein>
<dbReference type="GO" id="GO:0035999">
    <property type="term" value="P:tetrahydrofolate interconversion"/>
    <property type="evidence" value="ECO:0007669"/>
    <property type="project" value="TreeGrafter"/>
</dbReference>
<dbReference type="InterPro" id="IPR002698">
    <property type="entry name" value="FTHF_cligase"/>
</dbReference>
<keyword evidence="5" id="KW-0479">Metal-binding</keyword>
<dbReference type="EC" id="6.3.3.2" evidence="5"/>
<keyword evidence="6" id="KW-0436">Ligase</keyword>
<reference evidence="6 7" key="1">
    <citation type="submission" date="2014-12" db="EMBL/GenBank/DDBJ databases">
        <title>Genome assembly of Enhygromyxa salina DSM 15201.</title>
        <authorList>
            <person name="Sharma G."/>
            <person name="Subramanian S."/>
        </authorList>
    </citation>
    <scope>NUCLEOTIDE SEQUENCE [LARGE SCALE GENOMIC DNA]</scope>
    <source>
        <strain evidence="6 7">DSM 15201</strain>
    </source>
</reference>
<dbReference type="GO" id="GO:0009396">
    <property type="term" value="P:folic acid-containing compound biosynthetic process"/>
    <property type="evidence" value="ECO:0007669"/>
    <property type="project" value="TreeGrafter"/>
</dbReference>
<dbReference type="InterPro" id="IPR024185">
    <property type="entry name" value="FTHF_cligase-like_sf"/>
</dbReference>
<comment type="caution">
    <text evidence="6">The sequence shown here is derived from an EMBL/GenBank/DDBJ whole genome shotgun (WGS) entry which is preliminary data.</text>
</comment>
<evidence type="ECO:0000256" key="1">
    <source>
        <dbReference type="ARBA" id="ARBA00010638"/>
    </source>
</evidence>
<sequence>MTTTASASKTTAQKQRLRSLMAKHAAAIPQYQRVRAEAQMLRRALALPELRAARGVLACLSFGDEPETRPLIQALADAGKQIYLPRADPKDRQLHAHAWPCELHQLRFGLQQPARTSPQLDDDEIMARIDTAIILGPAFDRSGVRLGHGSGYVDRFLAKYPVYAIGLSFEIQVVSELPRALHDVPMSMVLTERQVLRIRAPNPASPSAA</sequence>
<feature type="binding site" evidence="4">
    <location>
        <begin position="14"/>
        <end position="18"/>
    </location>
    <ligand>
        <name>ATP</name>
        <dbReference type="ChEBI" id="CHEBI:30616"/>
    </ligand>
</feature>
<proteinExistence type="inferred from homology"/>
<comment type="cofactor">
    <cofactor evidence="5">
        <name>Mg(2+)</name>
        <dbReference type="ChEBI" id="CHEBI:18420"/>
    </cofactor>
</comment>
<dbReference type="Proteomes" id="UP000031599">
    <property type="component" value="Unassembled WGS sequence"/>
</dbReference>
<organism evidence="6 7">
    <name type="scientific">Enhygromyxa salina</name>
    <dbReference type="NCBI Taxonomy" id="215803"/>
    <lineage>
        <taxon>Bacteria</taxon>
        <taxon>Pseudomonadati</taxon>
        <taxon>Myxococcota</taxon>
        <taxon>Polyangia</taxon>
        <taxon>Nannocystales</taxon>
        <taxon>Nannocystaceae</taxon>
        <taxon>Enhygromyxa</taxon>
    </lineage>
</organism>
<dbReference type="Pfam" id="PF01812">
    <property type="entry name" value="5-FTHF_cyc-lig"/>
    <property type="match status" value="1"/>
</dbReference>
<evidence type="ECO:0000256" key="3">
    <source>
        <dbReference type="ARBA" id="ARBA00022840"/>
    </source>
</evidence>
<dbReference type="GO" id="GO:0046872">
    <property type="term" value="F:metal ion binding"/>
    <property type="evidence" value="ECO:0007669"/>
    <property type="project" value="UniProtKB-KW"/>
</dbReference>
<evidence type="ECO:0000256" key="4">
    <source>
        <dbReference type="PIRSR" id="PIRSR006806-1"/>
    </source>
</evidence>
<dbReference type="InterPro" id="IPR037171">
    <property type="entry name" value="NagB/RpiA_transferase-like"/>
</dbReference>
<evidence type="ECO:0000256" key="5">
    <source>
        <dbReference type="RuleBase" id="RU361279"/>
    </source>
</evidence>
<dbReference type="GO" id="GO:0005524">
    <property type="term" value="F:ATP binding"/>
    <property type="evidence" value="ECO:0007669"/>
    <property type="project" value="UniProtKB-KW"/>
</dbReference>
<dbReference type="PIRSF" id="PIRSF006806">
    <property type="entry name" value="FTHF_cligase"/>
    <property type="match status" value="1"/>
</dbReference>
<evidence type="ECO:0000313" key="6">
    <source>
        <dbReference type="EMBL" id="KIG16700.1"/>
    </source>
</evidence>
<evidence type="ECO:0000256" key="2">
    <source>
        <dbReference type="ARBA" id="ARBA00022741"/>
    </source>
</evidence>
<dbReference type="PANTHER" id="PTHR23407:SF1">
    <property type="entry name" value="5-FORMYLTETRAHYDROFOLATE CYCLO-LIGASE"/>
    <property type="match status" value="1"/>
</dbReference>
<keyword evidence="3 4" id="KW-0067">ATP-binding</keyword>
<name>A0A0C2D4V1_9BACT</name>
<evidence type="ECO:0000313" key="7">
    <source>
        <dbReference type="Proteomes" id="UP000031599"/>
    </source>
</evidence>
<dbReference type="Gene3D" id="3.40.50.10420">
    <property type="entry name" value="NagB/RpiA/CoA transferase-like"/>
    <property type="match status" value="1"/>
</dbReference>